<reference evidence="3" key="1">
    <citation type="submission" date="2016-10" db="EMBL/GenBank/DDBJ databases">
        <authorList>
            <person name="Varghese N."/>
            <person name="Submissions S."/>
        </authorList>
    </citation>
    <scope>NUCLEOTIDE SEQUENCE [LARGE SCALE GENOMIC DNA]</scope>
    <source>
        <strain evidence="3">CGMCC 1.3431</strain>
    </source>
</reference>
<dbReference type="GO" id="GO:0003700">
    <property type="term" value="F:DNA-binding transcription factor activity"/>
    <property type="evidence" value="ECO:0007669"/>
    <property type="project" value="InterPro"/>
</dbReference>
<accession>A0A1G4RJ05</accession>
<evidence type="ECO:0000313" key="2">
    <source>
        <dbReference type="EMBL" id="SCW56169.1"/>
    </source>
</evidence>
<dbReference type="CDD" id="cd00090">
    <property type="entry name" value="HTH_ARSR"/>
    <property type="match status" value="1"/>
</dbReference>
<dbReference type="Proteomes" id="UP000199150">
    <property type="component" value="Unassembled WGS sequence"/>
</dbReference>
<organism evidence="2 3">
    <name type="scientific">Asticcacaulis taihuensis</name>
    <dbReference type="NCBI Taxonomy" id="260084"/>
    <lineage>
        <taxon>Bacteria</taxon>
        <taxon>Pseudomonadati</taxon>
        <taxon>Pseudomonadota</taxon>
        <taxon>Alphaproteobacteria</taxon>
        <taxon>Caulobacterales</taxon>
        <taxon>Caulobacteraceae</taxon>
        <taxon>Asticcacaulis</taxon>
    </lineage>
</organism>
<dbReference type="OrthoDB" id="9815653at2"/>
<proteinExistence type="predicted"/>
<sequence>MPSEAAVFAALGDETRLALVKRLQAGPASIVGLTGEANISRQAVTKHLHVLEKAGLVTCARLGRTTVWQLERPKFDDARHYLDIISRQWEGALERLRVHVED</sequence>
<gene>
    <name evidence="2" type="ORF">SAMN02927928_1923</name>
</gene>
<dbReference type="Pfam" id="PF12840">
    <property type="entry name" value="HTH_20"/>
    <property type="match status" value="1"/>
</dbReference>
<dbReference type="STRING" id="260084.SAMN02927928_1923"/>
<dbReference type="EMBL" id="FMTS01000002">
    <property type="protein sequence ID" value="SCW56169.1"/>
    <property type="molecule type" value="Genomic_DNA"/>
</dbReference>
<dbReference type="InterPro" id="IPR036388">
    <property type="entry name" value="WH-like_DNA-bd_sf"/>
</dbReference>
<dbReference type="AlphaFoldDB" id="A0A1G4RJ05"/>
<evidence type="ECO:0000259" key="1">
    <source>
        <dbReference type="PROSITE" id="PS50987"/>
    </source>
</evidence>
<dbReference type="PRINTS" id="PR00778">
    <property type="entry name" value="HTHARSR"/>
</dbReference>
<dbReference type="InterPro" id="IPR011991">
    <property type="entry name" value="ArsR-like_HTH"/>
</dbReference>
<keyword evidence="3" id="KW-1185">Reference proteome</keyword>
<dbReference type="PANTHER" id="PTHR38600">
    <property type="entry name" value="TRANSCRIPTIONAL REGULATORY PROTEIN"/>
    <property type="match status" value="1"/>
</dbReference>
<dbReference type="SUPFAM" id="SSF46785">
    <property type="entry name" value="Winged helix' DNA-binding domain"/>
    <property type="match status" value="1"/>
</dbReference>
<dbReference type="SMART" id="SM00418">
    <property type="entry name" value="HTH_ARSR"/>
    <property type="match status" value="1"/>
</dbReference>
<dbReference type="InterPro" id="IPR001845">
    <property type="entry name" value="HTH_ArsR_DNA-bd_dom"/>
</dbReference>
<dbReference type="Gene3D" id="1.10.10.10">
    <property type="entry name" value="Winged helix-like DNA-binding domain superfamily/Winged helix DNA-binding domain"/>
    <property type="match status" value="1"/>
</dbReference>
<feature type="domain" description="HTH arsR-type" evidence="1">
    <location>
        <begin position="1"/>
        <end position="96"/>
    </location>
</feature>
<dbReference type="RefSeq" id="WP_090646933.1">
    <property type="nucleotide sequence ID" value="NZ_CBCRYE010000006.1"/>
</dbReference>
<protein>
    <submittedName>
        <fullName evidence="2">Transcriptional regulator, ArsR family</fullName>
    </submittedName>
</protein>
<evidence type="ECO:0000313" key="3">
    <source>
        <dbReference type="Proteomes" id="UP000199150"/>
    </source>
</evidence>
<dbReference type="InterPro" id="IPR036390">
    <property type="entry name" value="WH_DNA-bd_sf"/>
</dbReference>
<name>A0A1G4RJ05_9CAUL</name>
<dbReference type="NCBIfam" id="NF033788">
    <property type="entry name" value="HTH_metalloreg"/>
    <property type="match status" value="1"/>
</dbReference>
<dbReference type="PANTHER" id="PTHR38600:SF1">
    <property type="entry name" value="TRANSCRIPTIONAL REGULATORY PROTEIN"/>
    <property type="match status" value="1"/>
</dbReference>
<dbReference type="PROSITE" id="PS50987">
    <property type="entry name" value="HTH_ARSR_2"/>
    <property type="match status" value="1"/>
</dbReference>